<dbReference type="EMBL" id="DRLF01000091">
    <property type="protein sequence ID" value="HEC05651.1"/>
    <property type="molecule type" value="Genomic_DNA"/>
</dbReference>
<dbReference type="Proteomes" id="UP000886339">
    <property type="component" value="Unassembled WGS sequence"/>
</dbReference>
<dbReference type="PANTHER" id="PTHR34702:SF1">
    <property type="entry name" value="NA(+)_H(+) ANTIPORTER SUBUNIT F"/>
    <property type="match status" value="1"/>
</dbReference>
<dbReference type="PANTHER" id="PTHR34702">
    <property type="entry name" value="NA(+)/H(+) ANTIPORTER SUBUNIT F1"/>
    <property type="match status" value="1"/>
</dbReference>
<dbReference type="InterPro" id="IPR007208">
    <property type="entry name" value="MrpF/PhaF-like"/>
</dbReference>
<comment type="similarity">
    <text evidence="2">Belongs to the CPA3 antiporters (TC 2.A.63) subunit F family.</text>
</comment>
<feature type="transmembrane region" description="Helical" evidence="8">
    <location>
        <begin position="35"/>
        <end position="54"/>
    </location>
</feature>
<comment type="caution">
    <text evidence="9">The sequence shown here is derived from an EMBL/GenBank/DDBJ whole genome shotgun (WGS) entry which is preliminary data.</text>
</comment>
<gene>
    <name evidence="9" type="ORF">ENJ12_02285</name>
</gene>
<evidence type="ECO:0000256" key="8">
    <source>
        <dbReference type="SAM" id="Phobius"/>
    </source>
</evidence>
<proteinExistence type="inferred from homology"/>
<protein>
    <submittedName>
        <fullName evidence="9">Cation:proton antiporter</fullName>
    </submittedName>
</protein>
<comment type="subcellular location">
    <subcellularLocation>
        <location evidence="1">Cell membrane</location>
        <topology evidence="1">Multi-pass membrane protein</topology>
    </subcellularLocation>
</comment>
<keyword evidence="7 8" id="KW-0472">Membrane</keyword>
<sequence length="88" mass="9239">MNLNIAEYLALGLMGAALLLSLYRLLRGPSAVDRVVAADTLSVIITGGIAMLAWLLHSVLYLDVALVYGVLAFIGTVAVARTIEGGRP</sequence>
<evidence type="ECO:0000256" key="7">
    <source>
        <dbReference type="ARBA" id="ARBA00023136"/>
    </source>
</evidence>
<keyword evidence="5 8" id="KW-0812">Transmembrane</keyword>
<evidence type="ECO:0000313" key="9">
    <source>
        <dbReference type="EMBL" id="HEC05651.1"/>
    </source>
</evidence>
<reference evidence="9" key="1">
    <citation type="journal article" date="2020" name="mSystems">
        <title>Genome- and Community-Level Interaction Insights into Carbon Utilization and Element Cycling Functions of Hydrothermarchaeota in Hydrothermal Sediment.</title>
        <authorList>
            <person name="Zhou Z."/>
            <person name="Liu Y."/>
            <person name="Xu W."/>
            <person name="Pan J."/>
            <person name="Luo Z.H."/>
            <person name="Li M."/>
        </authorList>
    </citation>
    <scope>NUCLEOTIDE SEQUENCE [LARGE SCALE GENOMIC DNA]</scope>
    <source>
        <strain evidence="9">HyVt-458</strain>
    </source>
</reference>
<evidence type="ECO:0000256" key="6">
    <source>
        <dbReference type="ARBA" id="ARBA00022989"/>
    </source>
</evidence>
<keyword evidence="3" id="KW-0813">Transport</keyword>
<accession>A0A831RRI0</accession>
<evidence type="ECO:0000256" key="3">
    <source>
        <dbReference type="ARBA" id="ARBA00022448"/>
    </source>
</evidence>
<keyword evidence="6 8" id="KW-1133">Transmembrane helix</keyword>
<name>A0A831RRI0_9GAMM</name>
<keyword evidence="4" id="KW-1003">Cell membrane</keyword>
<dbReference type="GO" id="GO:0005886">
    <property type="term" value="C:plasma membrane"/>
    <property type="evidence" value="ECO:0007669"/>
    <property type="project" value="UniProtKB-SubCell"/>
</dbReference>
<feature type="transmembrane region" description="Helical" evidence="8">
    <location>
        <begin position="6"/>
        <end position="23"/>
    </location>
</feature>
<dbReference type="AlphaFoldDB" id="A0A831RRI0"/>
<dbReference type="Pfam" id="PF04066">
    <property type="entry name" value="MrpF_PhaF"/>
    <property type="match status" value="1"/>
</dbReference>
<evidence type="ECO:0000256" key="1">
    <source>
        <dbReference type="ARBA" id="ARBA00004651"/>
    </source>
</evidence>
<organism evidence="9">
    <name type="scientific">Thiolapillus brandeum</name>
    <dbReference type="NCBI Taxonomy" id="1076588"/>
    <lineage>
        <taxon>Bacteria</taxon>
        <taxon>Pseudomonadati</taxon>
        <taxon>Pseudomonadota</taxon>
        <taxon>Gammaproteobacteria</taxon>
        <taxon>Chromatiales</taxon>
        <taxon>Sedimenticolaceae</taxon>
        <taxon>Thiolapillus</taxon>
    </lineage>
</organism>
<feature type="transmembrane region" description="Helical" evidence="8">
    <location>
        <begin position="60"/>
        <end position="80"/>
    </location>
</feature>
<evidence type="ECO:0000256" key="2">
    <source>
        <dbReference type="ARBA" id="ARBA00009212"/>
    </source>
</evidence>
<evidence type="ECO:0000256" key="5">
    <source>
        <dbReference type="ARBA" id="ARBA00022692"/>
    </source>
</evidence>
<dbReference type="GO" id="GO:0015385">
    <property type="term" value="F:sodium:proton antiporter activity"/>
    <property type="evidence" value="ECO:0007669"/>
    <property type="project" value="TreeGrafter"/>
</dbReference>
<evidence type="ECO:0000256" key="4">
    <source>
        <dbReference type="ARBA" id="ARBA00022475"/>
    </source>
</evidence>